<dbReference type="Gene3D" id="1.10.510.10">
    <property type="entry name" value="Transferase(Phosphotransferase) domain 1"/>
    <property type="match status" value="1"/>
</dbReference>
<dbReference type="Pfam" id="PF00560">
    <property type="entry name" value="LRR_1"/>
    <property type="match status" value="5"/>
</dbReference>
<evidence type="ECO:0000256" key="27">
    <source>
        <dbReference type="ARBA" id="ARBA00072040"/>
    </source>
</evidence>
<dbReference type="eggNOG" id="ENOG502QPYS">
    <property type="taxonomic scope" value="Eukaryota"/>
</dbReference>
<keyword evidence="20 29" id="KW-0472">Membrane</keyword>
<feature type="chain" id="PRO_5002372142" description="Receptor kinase-like protein Xa21" evidence="30">
    <location>
        <begin position="26"/>
        <end position="1051"/>
    </location>
</feature>
<keyword evidence="12 29" id="KW-0812">Transmembrane</keyword>
<keyword evidence="16" id="KW-0418">Kinase</keyword>
<comment type="cofactor">
    <cofactor evidence="2">
        <name>Mg(2+)</name>
        <dbReference type="ChEBI" id="CHEBI:18420"/>
    </cofactor>
</comment>
<comment type="cofactor">
    <cofactor evidence="1">
        <name>Mn(2+)</name>
        <dbReference type="ChEBI" id="CHEBI:29035"/>
    </cofactor>
</comment>
<dbReference type="InterPro" id="IPR032675">
    <property type="entry name" value="LRR_dom_sf"/>
</dbReference>
<dbReference type="InterPro" id="IPR008271">
    <property type="entry name" value="Ser/Thr_kinase_AS"/>
</dbReference>
<comment type="function">
    <text evidence="26">The processed protein kinase Xa21 chain released by protein cleavage after X.oryzae pv. oryzae protein Ax21 detection translocates into the nucleus where it can bind and regulate WRKY62, a transcription factor. Confers resistance to the bacterial pathogen X.oryzae pv. oryzae (Xoo).</text>
</comment>
<comment type="subcellular location">
    <subcellularLocation>
        <location evidence="3">Cell membrane</location>
        <topology evidence="3">Single-pass membrane protein</topology>
    </subcellularLocation>
    <subcellularLocation>
        <location evidence="4">Endoplasmic reticulum membrane</location>
        <topology evidence="4">Single-pass membrane protein</topology>
    </subcellularLocation>
</comment>
<name>A0A0E0R9V9_ORYRU</name>
<evidence type="ECO:0000256" key="1">
    <source>
        <dbReference type="ARBA" id="ARBA00001936"/>
    </source>
</evidence>
<keyword evidence="10" id="KW-0433">Leucine-rich repeat</keyword>
<keyword evidence="15 28" id="KW-0547">Nucleotide-binding</keyword>
<dbReference type="FunFam" id="1.10.510.10:FF:000358">
    <property type="entry name" value="Putative leucine-rich repeat receptor-like serine/threonine-protein kinase"/>
    <property type="match status" value="1"/>
</dbReference>
<dbReference type="AlphaFoldDB" id="A0A0E0R9V9"/>
<evidence type="ECO:0000256" key="4">
    <source>
        <dbReference type="ARBA" id="ARBA00004389"/>
    </source>
</evidence>
<feature type="domain" description="Protein kinase" evidence="31">
    <location>
        <begin position="730"/>
        <end position="1010"/>
    </location>
</feature>
<dbReference type="Gene3D" id="3.30.200.20">
    <property type="entry name" value="Phosphorylase Kinase, domain 1"/>
    <property type="match status" value="1"/>
</dbReference>
<evidence type="ECO:0000256" key="3">
    <source>
        <dbReference type="ARBA" id="ARBA00004162"/>
    </source>
</evidence>
<evidence type="ECO:0000256" key="23">
    <source>
        <dbReference type="ARBA" id="ARBA00047899"/>
    </source>
</evidence>
<evidence type="ECO:0000256" key="18">
    <source>
        <dbReference type="ARBA" id="ARBA00022840"/>
    </source>
</evidence>
<dbReference type="SMR" id="A0A0E0R9V9"/>
<dbReference type="InterPro" id="IPR017441">
    <property type="entry name" value="Protein_kinase_ATP_BS"/>
</dbReference>
<evidence type="ECO:0000256" key="19">
    <source>
        <dbReference type="ARBA" id="ARBA00022989"/>
    </source>
</evidence>
<dbReference type="GO" id="GO:0005524">
    <property type="term" value="F:ATP binding"/>
    <property type="evidence" value="ECO:0007669"/>
    <property type="project" value="UniProtKB-UniRule"/>
</dbReference>
<dbReference type="SMART" id="SM00220">
    <property type="entry name" value="S_TKc"/>
    <property type="match status" value="1"/>
</dbReference>
<evidence type="ECO:0000256" key="15">
    <source>
        <dbReference type="ARBA" id="ARBA00022741"/>
    </source>
</evidence>
<protein>
    <recommendedName>
        <fullName evidence="27">Receptor kinase-like protein Xa21</fullName>
        <ecNumber evidence="6">2.7.11.1</ecNumber>
    </recommendedName>
</protein>
<dbReference type="Gene3D" id="3.80.10.10">
    <property type="entry name" value="Ribonuclease Inhibitor"/>
    <property type="match status" value="3"/>
</dbReference>
<evidence type="ECO:0000256" key="13">
    <source>
        <dbReference type="ARBA" id="ARBA00022729"/>
    </source>
</evidence>
<comment type="similarity">
    <text evidence="5">Belongs to the protein kinase superfamily. Ser/Thr protein kinase family.</text>
</comment>
<dbReference type="PROSITE" id="PS00108">
    <property type="entry name" value="PROTEIN_KINASE_ST"/>
    <property type="match status" value="1"/>
</dbReference>
<reference evidence="32" key="2">
    <citation type="submission" date="2015-06" db="UniProtKB">
        <authorList>
            <consortium name="EnsemblPlants"/>
        </authorList>
    </citation>
    <scope>IDENTIFICATION</scope>
</reference>
<keyword evidence="17" id="KW-0256">Endoplasmic reticulum</keyword>
<dbReference type="PROSITE" id="PS00107">
    <property type="entry name" value="PROTEIN_KINASE_ATP"/>
    <property type="match status" value="1"/>
</dbReference>
<evidence type="ECO:0000313" key="33">
    <source>
        <dbReference type="Proteomes" id="UP000008022"/>
    </source>
</evidence>
<feature type="binding site" evidence="28">
    <location>
        <position position="763"/>
    </location>
    <ligand>
        <name>ATP</name>
        <dbReference type="ChEBI" id="CHEBI:30616"/>
    </ligand>
</feature>
<evidence type="ECO:0000256" key="17">
    <source>
        <dbReference type="ARBA" id="ARBA00022824"/>
    </source>
</evidence>
<evidence type="ECO:0000256" key="28">
    <source>
        <dbReference type="PROSITE-ProRule" id="PRU10141"/>
    </source>
</evidence>
<dbReference type="InterPro" id="IPR001245">
    <property type="entry name" value="Ser-Thr/Tyr_kinase_cat_dom"/>
</dbReference>
<dbReference type="SUPFAM" id="SSF52058">
    <property type="entry name" value="L domain-like"/>
    <property type="match status" value="2"/>
</dbReference>
<evidence type="ECO:0000256" key="2">
    <source>
        <dbReference type="ARBA" id="ARBA00001946"/>
    </source>
</evidence>
<dbReference type="Gramene" id="ORUFI11G18470.1">
    <property type="protein sequence ID" value="ORUFI11G18470.1"/>
    <property type="gene ID" value="ORUFI11G18470"/>
</dbReference>
<evidence type="ECO:0000256" key="21">
    <source>
        <dbReference type="ARBA" id="ARBA00023170"/>
    </source>
</evidence>
<evidence type="ECO:0000313" key="32">
    <source>
        <dbReference type="EnsemblPlants" id="ORUFI11G18470.1"/>
    </source>
</evidence>
<dbReference type="OMA" id="VKIVTVC"/>
<comment type="function">
    <text evidence="25">Receptor kinase that detects X.oryzae pv. oryzae protein Ax21 to promote innate immunity. Following X.oryzae pv. oryzae protein Ax21 detection, undergoes cleavage, releasing the processed protein kinase Xa21 chain.</text>
</comment>
<dbReference type="InterPro" id="IPR001611">
    <property type="entry name" value="Leu-rich_rpt"/>
</dbReference>
<feature type="signal peptide" evidence="30">
    <location>
        <begin position="1"/>
        <end position="25"/>
    </location>
</feature>
<organism evidence="32 33">
    <name type="scientific">Oryza rufipogon</name>
    <name type="common">Brownbeard rice</name>
    <name type="synonym">Asian wild rice</name>
    <dbReference type="NCBI Taxonomy" id="4529"/>
    <lineage>
        <taxon>Eukaryota</taxon>
        <taxon>Viridiplantae</taxon>
        <taxon>Streptophyta</taxon>
        <taxon>Embryophyta</taxon>
        <taxon>Tracheophyta</taxon>
        <taxon>Spermatophyta</taxon>
        <taxon>Magnoliopsida</taxon>
        <taxon>Liliopsida</taxon>
        <taxon>Poales</taxon>
        <taxon>Poaceae</taxon>
        <taxon>BOP clade</taxon>
        <taxon>Oryzoideae</taxon>
        <taxon>Oryzeae</taxon>
        <taxon>Oryzinae</taxon>
        <taxon>Oryza</taxon>
    </lineage>
</organism>
<dbReference type="Pfam" id="PF23598">
    <property type="entry name" value="LRR_14"/>
    <property type="match status" value="1"/>
</dbReference>
<dbReference type="GO" id="GO:0005789">
    <property type="term" value="C:endoplasmic reticulum membrane"/>
    <property type="evidence" value="ECO:0007669"/>
    <property type="project" value="UniProtKB-SubCell"/>
</dbReference>
<evidence type="ECO:0000256" key="6">
    <source>
        <dbReference type="ARBA" id="ARBA00012513"/>
    </source>
</evidence>
<keyword evidence="18 28" id="KW-0067">ATP-binding</keyword>
<dbReference type="HOGENOM" id="CLU_000288_22_0_1"/>
<evidence type="ECO:0000256" key="16">
    <source>
        <dbReference type="ARBA" id="ARBA00022777"/>
    </source>
</evidence>
<evidence type="ECO:0000256" key="5">
    <source>
        <dbReference type="ARBA" id="ARBA00008684"/>
    </source>
</evidence>
<dbReference type="EC" id="2.7.11.1" evidence="6"/>
<comment type="catalytic activity">
    <reaction evidence="24">
        <text>L-seryl-[protein] + ATP = O-phospho-L-seryl-[protein] + ADP + H(+)</text>
        <dbReference type="Rhea" id="RHEA:17989"/>
        <dbReference type="Rhea" id="RHEA-COMP:9863"/>
        <dbReference type="Rhea" id="RHEA-COMP:11604"/>
        <dbReference type="ChEBI" id="CHEBI:15378"/>
        <dbReference type="ChEBI" id="CHEBI:29999"/>
        <dbReference type="ChEBI" id="CHEBI:30616"/>
        <dbReference type="ChEBI" id="CHEBI:83421"/>
        <dbReference type="ChEBI" id="CHEBI:456216"/>
        <dbReference type="EC" id="2.7.11.1"/>
    </reaction>
</comment>
<dbReference type="InterPro" id="IPR003591">
    <property type="entry name" value="Leu-rich_rpt_typical-subtyp"/>
</dbReference>
<evidence type="ECO:0000256" key="30">
    <source>
        <dbReference type="SAM" id="SignalP"/>
    </source>
</evidence>
<feature type="transmembrane region" description="Helical" evidence="29">
    <location>
        <begin position="675"/>
        <end position="696"/>
    </location>
</feature>
<keyword evidence="19 29" id="KW-1133">Transmembrane helix</keyword>
<dbReference type="InterPro" id="IPR051809">
    <property type="entry name" value="Plant_receptor-like_S/T_kinase"/>
</dbReference>
<keyword evidence="11" id="KW-0808">Transferase</keyword>
<keyword evidence="14" id="KW-0677">Repeat</keyword>
<evidence type="ECO:0000256" key="7">
    <source>
        <dbReference type="ARBA" id="ARBA00022475"/>
    </source>
</evidence>
<keyword evidence="13 30" id="KW-0732">Signal</keyword>
<keyword evidence="22" id="KW-0325">Glycoprotein</keyword>
<evidence type="ECO:0000256" key="26">
    <source>
        <dbReference type="ARBA" id="ARBA00056628"/>
    </source>
</evidence>
<reference evidence="33" key="1">
    <citation type="submission" date="2013-06" db="EMBL/GenBank/DDBJ databases">
        <authorList>
            <person name="Zhao Q."/>
        </authorList>
    </citation>
    <scope>NUCLEOTIDE SEQUENCE</scope>
    <source>
        <strain evidence="33">cv. W1943</strain>
    </source>
</reference>
<dbReference type="Pfam" id="PF08263">
    <property type="entry name" value="LRRNT_2"/>
    <property type="match status" value="1"/>
</dbReference>
<evidence type="ECO:0000256" key="12">
    <source>
        <dbReference type="ARBA" id="ARBA00022692"/>
    </source>
</evidence>
<dbReference type="SUPFAM" id="SSF56112">
    <property type="entry name" value="Protein kinase-like (PK-like)"/>
    <property type="match status" value="1"/>
</dbReference>
<evidence type="ECO:0000256" key="9">
    <source>
        <dbReference type="ARBA" id="ARBA00022553"/>
    </source>
</evidence>
<keyword evidence="7" id="KW-1003">Cell membrane</keyword>
<keyword evidence="9" id="KW-0597">Phosphoprotein</keyword>
<evidence type="ECO:0000256" key="22">
    <source>
        <dbReference type="ARBA" id="ARBA00023180"/>
    </source>
</evidence>
<dbReference type="InterPro" id="IPR000719">
    <property type="entry name" value="Prot_kinase_dom"/>
</dbReference>
<dbReference type="EnsemblPlants" id="ORUFI11G18470.1">
    <property type="protein sequence ID" value="ORUFI11G18470.1"/>
    <property type="gene ID" value="ORUFI11G18470"/>
</dbReference>
<dbReference type="GO" id="GO:0005886">
    <property type="term" value="C:plasma membrane"/>
    <property type="evidence" value="ECO:0007669"/>
    <property type="project" value="UniProtKB-SubCell"/>
</dbReference>
<dbReference type="PANTHER" id="PTHR27008">
    <property type="entry name" value="OS04G0122200 PROTEIN"/>
    <property type="match status" value="1"/>
</dbReference>
<evidence type="ECO:0000256" key="8">
    <source>
        <dbReference type="ARBA" id="ARBA00022527"/>
    </source>
</evidence>
<dbReference type="Pfam" id="PF07714">
    <property type="entry name" value="PK_Tyr_Ser-Thr"/>
    <property type="match status" value="1"/>
</dbReference>
<evidence type="ECO:0000259" key="31">
    <source>
        <dbReference type="PROSITE" id="PS50011"/>
    </source>
</evidence>
<dbReference type="FunFam" id="3.80.10.10:FF:000317">
    <property type="entry name" value="Inactive leucine-rich repeat receptor-like protein kinase"/>
    <property type="match status" value="1"/>
</dbReference>
<evidence type="ECO:0000256" key="14">
    <source>
        <dbReference type="ARBA" id="ARBA00022737"/>
    </source>
</evidence>
<keyword evidence="33" id="KW-1185">Reference proteome</keyword>
<dbReference type="FunFam" id="3.80.10.10:FF:000095">
    <property type="entry name" value="LRR receptor-like serine/threonine-protein kinase GSO1"/>
    <property type="match status" value="1"/>
</dbReference>
<evidence type="ECO:0000256" key="25">
    <source>
        <dbReference type="ARBA" id="ARBA00054320"/>
    </source>
</evidence>
<dbReference type="GO" id="GO:0004674">
    <property type="term" value="F:protein serine/threonine kinase activity"/>
    <property type="evidence" value="ECO:0007669"/>
    <property type="project" value="UniProtKB-KW"/>
</dbReference>
<keyword evidence="8" id="KW-0723">Serine/threonine-protein kinase</keyword>
<dbReference type="Pfam" id="PF13855">
    <property type="entry name" value="LRR_8"/>
    <property type="match status" value="1"/>
</dbReference>
<dbReference type="FunFam" id="3.80.10.10:FF:000129">
    <property type="entry name" value="Leucine-rich repeat receptor-like kinase"/>
    <property type="match status" value="1"/>
</dbReference>
<evidence type="ECO:0000256" key="24">
    <source>
        <dbReference type="ARBA" id="ARBA00048679"/>
    </source>
</evidence>
<evidence type="ECO:0000256" key="20">
    <source>
        <dbReference type="ARBA" id="ARBA00023136"/>
    </source>
</evidence>
<keyword evidence="21" id="KW-0675">Receptor</keyword>
<evidence type="ECO:0000256" key="29">
    <source>
        <dbReference type="SAM" id="Phobius"/>
    </source>
</evidence>
<dbReference type="InterPro" id="IPR011009">
    <property type="entry name" value="Kinase-like_dom_sf"/>
</dbReference>
<dbReference type="STRING" id="4529.A0A0E0R9V9"/>
<evidence type="ECO:0000256" key="10">
    <source>
        <dbReference type="ARBA" id="ARBA00022614"/>
    </source>
</evidence>
<accession>A0A0E0R9V9</accession>
<dbReference type="Proteomes" id="UP000008022">
    <property type="component" value="Unassembled WGS sequence"/>
</dbReference>
<sequence>MARSLTLSLLLVSSSLLLSPASSSGEDAADELALVSFKSYLLSGDGGSPSSSLSSWNASGHHCSWPGVVCNRRSNRVVALRLPSSNLSGLISPFLGNLSFLRELYLGGNRLSGEIPPELGRLRRLRWLNLSGNSLEGSIPAAAIAACTNLTGMDLTGNQLRGTIPSQIGAAMKNLVYLYLGKNNLTGAIPRSLATLPRIKHLFLDENTLSGMIPPDLGNLTTLERLNLYGNKLLSGDIPPSLGQLLNLREIDLGLNGLTGAIPASIWNISTLTVFSVQFNMLSGTIPPDVFNTLPHLTEILMGNNQFHGNIPASLANASDLSLIQVNNNFLSGVVPGEIGRLRNLSHLILFSNLVGTEQPNDWGFITALTNCSQLIDLDLTDNKLRGALPGSFSNLSVSLSSIRLGSNKITGSIPEDIGNLIGLQVINLSNNSFTGSLPSSLGRLKNVFRIFLYENNISGSIPSAIGNLTELSFLSLHINALSGSIPNTLGNLTKLLQLTLSYNNFTGQLPNGLFIQALSTVFDVAYNNLEGSIPQELGHLKNLAEFHAESNRLSGEIPSTIGECQLLRYFSLKNNLLTGSIPSALGELKGLEILDLSSNNLSGQIPKSLGDITMLHLLNLSFNSFVGVVPTVGVFANASGISIQGNAKLCGGIPDLHLPPCYQLLQNKKHKFPVVPVVVSLVAALAILSSLCILLTRHERSKKGTHLTPSVQGHPFVTYSQLVKATDGFSPTNLLGSGSFGSVYKGELDSQGGESTSLVAVKVLKLENPKALKSFAAECEALRNMKHRNLLKIVTICSSIDNKGNDFKAIVYDLMPNGSLEDWLHPKTNDQAEQKHLDLHQRVTILLDVACALDYLHHHGPEPVVHCDIKSSNVLLDADMVAHVGDFGLARILIEGSSLMQQSTSSMGSQQVRWEFRGTIGYAAPEYGVGNTASTHGDIYSYGILVLETVTGKRPTDSTFRTAWSLRQYVEPGLHGRLTDVIDRKLVFDSENCLQAQDVSPCSRTSECLVSLLRLGLSCSQELPSSRMQAGDVINELRAIKESLSMSSDM</sequence>
<dbReference type="PANTHER" id="PTHR27008:SF588">
    <property type="entry name" value="RECEPTOR KINASE-LIKE PROTEIN XA21"/>
    <property type="match status" value="1"/>
</dbReference>
<dbReference type="PROSITE" id="PS50011">
    <property type="entry name" value="PROTEIN_KINASE_DOM"/>
    <property type="match status" value="1"/>
</dbReference>
<dbReference type="InterPro" id="IPR055414">
    <property type="entry name" value="LRR_R13L4/SHOC2-like"/>
</dbReference>
<dbReference type="InterPro" id="IPR013210">
    <property type="entry name" value="LRR_N_plant-typ"/>
</dbReference>
<proteinExistence type="inferred from homology"/>
<dbReference type="FunFam" id="3.30.200.20:FF:000432">
    <property type="entry name" value="LRR receptor-like serine/threonine-protein kinase EFR"/>
    <property type="match status" value="1"/>
</dbReference>
<comment type="catalytic activity">
    <reaction evidence="23">
        <text>L-threonyl-[protein] + ATP = O-phospho-L-threonyl-[protein] + ADP + H(+)</text>
        <dbReference type="Rhea" id="RHEA:46608"/>
        <dbReference type="Rhea" id="RHEA-COMP:11060"/>
        <dbReference type="Rhea" id="RHEA-COMP:11605"/>
        <dbReference type="ChEBI" id="CHEBI:15378"/>
        <dbReference type="ChEBI" id="CHEBI:30013"/>
        <dbReference type="ChEBI" id="CHEBI:30616"/>
        <dbReference type="ChEBI" id="CHEBI:61977"/>
        <dbReference type="ChEBI" id="CHEBI:456216"/>
        <dbReference type="EC" id="2.7.11.1"/>
    </reaction>
</comment>
<dbReference type="SMART" id="SM00369">
    <property type="entry name" value="LRR_TYP"/>
    <property type="match status" value="10"/>
</dbReference>
<evidence type="ECO:0000256" key="11">
    <source>
        <dbReference type="ARBA" id="ARBA00022679"/>
    </source>
</evidence>